<dbReference type="EMBL" id="LAZR01009202">
    <property type="protein sequence ID" value="KKM74058.1"/>
    <property type="molecule type" value="Genomic_DNA"/>
</dbReference>
<gene>
    <name evidence="1" type="ORF">LCGC14_1404160</name>
</gene>
<accession>A0A0F9JWF8</accession>
<proteinExistence type="predicted"/>
<evidence type="ECO:0000313" key="1">
    <source>
        <dbReference type="EMBL" id="KKM74058.1"/>
    </source>
</evidence>
<comment type="caution">
    <text evidence="1">The sequence shown here is derived from an EMBL/GenBank/DDBJ whole genome shotgun (WGS) entry which is preliminary data.</text>
</comment>
<organism evidence="1">
    <name type="scientific">marine sediment metagenome</name>
    <dbReference type="NCBI Taxonomy" id="412755"/>
    <lineage>
        <taxon>unclassified sequences</taxon>
        <taxon>metagenomes</taxon>
        <taxon>ecological metagenomes</taxon>
    </lineage>
</organism>
<dbReference type="AlphaFoldDB" id="A0A0F9JWF8"/>
<reference evidence="1" key="1">
    <citation type="journal article" date="2015" name="Nature">
        <title>Complex archaea that bridge the gap between prokaryotes and eukaryotes.</title>
        <authorList>
            <person name="Spang A."/>
            <person name="Saw J.H."/>
            <person name="Jorgensen S.L."/>
            <person name="Zaremba-Niedzwiedzka K."/>
            <person name="Martijn J."/>
            <person name="Lind A.E."/>
            <person name="van Eijk R."/>
            <person name="Schleper C."/>
            <person name="Guy L."/>
            <person name="Ettema T.J."/>
        </authorList>
    </citation>
    <scope>NUCLEOTIDE SEQUENCE</scope>
</reference>
<sequence length="85" mass="9314">MKPDFCACDAAVPCYGAVCASCSRKTCHHRWNPGHSLCGSILCIKCIKLVETGCQKCPICDEYETPEIVKAIKAAWEPSTITKYS</sequence>
<name>A0A0F9JWF8_9ZZZZ</name>
<protein>
    <submittedName>
        <fullName evidence="1">Uncharacterized protein</fullName>
    </submittedName>
</protein>